<reference evidence="6 7" key="1">
    <citation type="journal article" date="2019" name="Nat. Ecol. Evol.">
        <title>Megaphylogeny resolves global patterns of mushroom evolution.</title>
        <authorList>
            <person name="Varga T."/>
            <person name="Krizsan K."/>
            <person name="Foldi C."/>
            <person name="Dima B."/>
            <person name="Sanchez-Garcia M."/>
            <person name="Sanchez-Ramirez S."/>
            <person name="Szollosi G.J."/>
            <person name="Szarkandi J.G."/>
            <person name="Papp V."/>
            <person name="Albert L."/>
            <person name="Andreopoulos W."/>
            <person name="Angelini C."/>
            <person name="Antonin V."/>
            <person name="Barry K.W."/>
            <person name="Bougher N.L."/>
            <person name="Buchanan P."/>
            <person name="Buyck B."/>
            <person name="Bense V."/>
            <person name="Catcheside P."/>
            <person name="Chovatia M."/>
            <person name="Cooper J."/>
            <person name="Damon W."/>
            <person name="Desjardin D."/>
            <person name="Finy P."/>
            <person name="Geml J."/>
            <person name="Haridas S."/>
            <person name="Hughes K."/>
            <person name="Justo A."/>
            <person name="Karasinski D."/>
            <person name="Kautmanova I."/>
            <person name="Kiss B."/>
            <person name="Kocsube S."/>
            <person name="Kotiranta H."/>
            <person name="LaButti K.M."/>
            <person name="Lechner B.E."/>
            <person name="Liimatainen K."/>
            <person name="Lipzen A."/>
            <person name="Lukacs Z."/>
            <person name="Mihaltcheva S."/>
            <person name="Morgado L.N."/>
            <person name="Niskanen T."/>
            <person name="Noordeloos M.E."/>
            <person name="Ohm R.A."/>
            <person name="Ortiz-Santana B."/>
            <person name="Ovrebo C."/>
            <person name="Racz N."/>
            <person name="Riley R."/>
            <person name="Savchenko A."/>
            <person name="Shiryaev A."/>
            <person name="Soop K."/>
            <person name="Spirin V."/>
            <person name="Szebenyi C."/>
            <person name="Tomsovsky M."/>
            <person name="Tulloss R.E."/>
            <person name="Uehling J."/>
            <person name="Grigoriev I.V."/>
            <person name="Vagvolgyi C."/>
            <person name="Papp T."/>
            <person name="Martin F.M."/>
            <person name="Miettinen O."/>
            <person name="Hibbett D.S."/>
            <person name="Nagy L.G."/>
        </authorList>
    </citation>
    <scope>NUCLEOTIDE SEQUENCE [LARGE SCALE GENOMIC DNA]</scope>
    <source>
        <strain evidence="6 7">FP101781</strain>
    </source>
</reference>
<dbReference type="AlphaFoldDB" id="A0A4Y7TH27"/>
<keyword evidence="2" id="KW-0677">Repeat</keyword>
<dbReference type="Gene3D" id="2.130.10.10">
    <property type="entry name" value="YVTN repeat-like/Quinoprotein amine dehydrogenase"/>
    <property type="match status" value="3"/>
</dbReference>
<feature type="compositionally biased region" description="Low complexity" evidence="4">
    <location>
        <begin position="335"/>
        <end position="349"/>
    </location>
</feature>
<feature type="repeat" description="WD" evidence="3">
    <location>
        <begin position="490"/>
        <end position="529"/>
    </location>
</feature>
<evidence type="ECO:0000256" key="4">
    <source>
        <dbReference type="SAM" id="MobiDB-lite"/>
    </source>
</evidence>
<feature type="repeat" description="WD" evidence="3">
    <location>
        <begin position="634"/>
        <end position="657"/>
    </location>
</feature>
<name>A0A4Y7TH27_COPMI</name>
<dbReference type="SMART" id="SM00320">
    <property type="entry name" value="WD40"/>
    <property type="match status" value="7"/>
</dbReference>
<protein>
    <submittedName>
        <fullName evidence="6">WD40 repeat-like protein</fullName>
    </submittedName>
</protein>
<sequence>MLKSPQSRSSSPNRVQESRPGGTPSGWHSCHIPSFTSAFGFSSSPGGSKPKRELESMETDEASDHANVQGTGLCVRHERLRADYKRLKQSETDHQCEDSSASARANEPSEQDANLKEILSSFSSPNTHDDDQVVAEIQRTFDTFAQASHPTRTLILHGLLSTCCYSQLSLLRENLGESVSARPHLRSLLSSSQGPPCDTTPSLSSTSPSADPAQNSLETKTDTGGTMGAATKLDLARARSLVLLPSPARADPLLVLPLELSTRIFSYLNARDLCTAAQVCRKWKEVSEDNTLWKAVYERTFGSRARTPSAVANGTGTQTRSTGSMAASGTRSITGEPASSKGASGASGRARVKTKAEGEGPDFFLVEGYRLRGGGVPSSPGGAASASTPHPFRRPPLHTRSSSWKLDFKSRMSTTLNWARGVPASTYTLPSTTTPASSSAPVMCLQVDWEEGIVIAGSEDGYVRLWDLRSGSGRSQVTNGAGPGTELRRLIGHTASVRALQFDNVKLITGSLDGSMKVWDWRTGRCVRTLTPGTSRNCGSCDDLQARRSSDGSYPVGGGGERNHGGNDGVLCLQFDDDILVNGSTDGAVRVWDLKRACVDTLRGHGNSEVNAVKIWSSQSFPSELSKGEQGKKLVFSASADCTIKLWDVASKTCLRSFTWHLAPITSLVVIPASSAWSSGEVSASPGGGGPVIVSAGLDNSLGVWDLDMGKCVQALLGHTKGVTGTATDGVRVASASYDGTVVVWDGKGECVMRLEGSGGRVHCVQVNEEGIVCGMDGKVQRGSTL</sequence>
<dbReference type="SUPFAM" id="SSF50978">
    <property type="entry name" value="WD40 repeat-like"/>
    <property type="match status" value="1"/>
</dbReference>
<feature type="domain" description="F-box" evidence="5">
    <location>
        <begin position="250"/>
        <end position="296"/>
    </location>
</feature>
<keyword evidence="7" id="KW-1185">Reference proteome</keyword>
<dbReference type="InterPro" id="IPR001810">
    <property type="entry name" value="F-box_dom"/>
</dbReference>
<dbReference type="SMART" id="SM00256">
    <property type="entry name" value="FBOX"/>
    <property type="match status" value="1"/>
</dbReference>
<dbReference type="InterPro" id="IPR020472">
    <property type="entry name" value="WD40_PAC1"/>
</dbReference>
<dbReference type="InterPro" id="IPR036322">
    <property type="entry name" value="WD40_repeat_dom_sf"/>
</dbReference>
<feature type="repeat" description="WD" evidence="3">
    <location>
        <begin position="690"/>
        <end position="715"/>
    </location>
</feature>
<evidence type="ECO:0000256" key="3">
    <source>
        <dbReference type="PROSITE-ProRule" id="PRU00221"/>
    </source>
</evidence>
<organism evidence="6 7">
    <name type="scientific">Coprinellus micaceus</name>
    <name type="common">Glistening ink-cap mushroom</name>
    <name type="synonym">Coprinus micaceus</name>
    <dbReference type="NCBI Taxonomy" id="71717"/>
    <lineage>
        <taxon>Eukaryota</taxon>
        <taxon>Fungi</taxon>
        <taxon>Dikarya</taxon>
        <taxon>Basidiomycota</taxon>
        <taxon>Agaricomycotina</taxon>
        <taxon>Agaricomycetes</taxon>
        <taxon>Agaricomycetidae</taxon>
        <taxon>Agaricales</taxon>
        <taxon>Agaricineae</taxon>
        <taxon>Psathyrellaceae</taxon>
        <taxon>Coprinellus</taxon>
    </lineage>
</organism>
<evidence type="ECO:0000313" key="7">
    <source>
        <dbReference type="Proteomes" id="UP000298030"/>
    </source>
</evidence>
<proteinExistence type="predicted"/>
<feature type="compositionally biased region" description="Low complexity" evidence="4">
    <location>
        <begin position="33"/>
        <end position="48"/>
    </location>
</feature>
<feature type="compositionally biased region" description="Polar residues" evidence="4">
    <location>
        <begin position="214"/>
        <end position="224"/>
    </location>
</feature>
<dbReference type="SUPFAM" id="SSF81383">
    <property type="entry name" value="F-box domain"/>
    <property type="match status" value="1"/>
</dbReference>
<comment type="caution">
    <text evidence="6">The sequence shown here is derived from an EMBL/GenBank/DDBJ whole genome shotgun (WGS) entry which is preliminary data.</text>
</comment>
<dbReference type="OrthoDB" id="2968654at2759"/>
<dbReference type="InterPro" id="IPR019775">
    <property type="entry name" value="WD40_repeat_CS"/>
</dbReference>
<dbReference type="InterPro" id="IPR036047">
    <property type="entry name" value="F-box-like_dom_sf"/>
</dbReference>
<dbReference type="Pfam" id="PF12937">
    <property type="entry name" value="F-box-like"/>
    <property type="match status" value="1"/>
</dbReference>
<feature type="compositionally biased region" description="Low complexity" evidence="4">
    <location>
        <begin position="195"/>
        <end position="213"/>
    </location>
</feature>
<feature type="repeat" description="WD" evidence="3">
    <location>
        <begin position="435"/>
        <end position="476"/>
    </location>
</feature>
<dbReference type="PROSITE" id="PS50082">
    <property type="entry name" value="WD_REPEATS_2"/>
    <property type="match status" value="6"/>
</dbReference>
<evidence type="ECO:0000259" key="5">
    <source>
        <dbReference type="PROSITE" id="PS50181"/>
    </source>
</evidence>
<evidence type="ECO:0000256" key="1">
    <source>
        <dbReference type="ARBA" id="ARBA00022574"/>
    </source>
</evidence>
<feature type="compositionally biased region" description="Polar residues" evidence="4">
    <location>
        <begin position="310"/>
        <end position="333"/>
    </location>
</feature>
<accession>A0A4Y7TH27</accession>
<feature type="repeat" description="WD" evidence="3">
    <location>
        <begin position="716"/>
        <end position="746"/>
    </location>
</feature>
<dbReference type="EMBL" id="QPFP01000012">
    <property type="protein sequence ID" value="TEB33490.1"/>
    <property type="molecule type" value="Genomic_DNA"/>
</dbReference>
<keyword evidence="1 3" id="KW-0853">WD repeat</keyword>
<dbReference type="Gene3D" id="1.20.1280.50">
    <property type="match status" value="1"/>
</dbReference>
<dbReference type="InterPro" id="IPR001680">
    <property type="entry name" value="WD40_rpt"/>
</dbReference>
<dbReference type="PROSITE" id="PS50294">
    <property type="entry name" value="WD_REPEATS_REGION"/>
    <property type="match status" value="3"/>
</dbReference>
<feature type="repeat" description="WD" evidence="3">
    <location>
        <begin position="563"/>
        <end position="595"/>
    </location>
</feature>
<dbReference type="STRING" id="71717.A0A4Y7TH27"/>
<feature type="compositionally biased region" description="Low complexity" evidence="4">
    <location>
        <begin position="377"/>
        <end position="390"/>
    </location>
</feature>
<dbReference type="PANTHER" id="PTHR22847:SF681">
    <property type="entry name" value="F-BOX PROTEIN MET30"/>
    <property type="match status" value="1"/>
</dbReference>
<feature type="compositionally biased region" description="Polar residues" evidence="4">
    <location>
        <begin position="1"/>
        <end position="15"/>
    </location>
</feature>
<dbReference type="PROSITE" id="PS50181">
    <property type="entry name" value="FBOX"/>
    <property type="match status" value="1"/>
</dbReference>
<feature type="region of interest" description="Disordered" evidence="4">
    <location>
        <begin position="1"/>
        <end position="70"/>
    </location>
</feature>
<feature type="region of interest" description="Disordered" evidence="4">
    <location>
        <begin position="307"/>
        <end position="354"/>
    </location>
</feature>
<dbReference type="GO" id="GO:1990234">
    <property type="term" value="C:transferase complex"/>
    <property type="evidence" value="ECO:0007669"/>
    <property type="project" value="UniProtKB-ARBA"/>
</dbReference>
<feature type="region of interest" description="Disordered" evidence="4">
    <location>
        <begin position="187"/>
        <end position="227"/>
    </location>
</feature>
<dbReference type="Proteomes" id="UP000298030">
    <property type="component" value="Unassembled WGS sequence"/>
</dbReference>
<feature type="region of interest" description="Disordered" evidence="4">
    <location>
        <begin position="375"/>
        <end position="400"/>
    </location>
</feature>
<dbReference type="PROSITE" id="PS00678">
    <property type="entry name" value="WD_REPEATS_1"/>
    <property type="match status" value="1"/>
</dbReference>
<dbReference type="InterPro" id="IPR015943">
    <property type="entry name" value="WD40/YVTN_repeat-like_dom_sf"/>
</dbReference>
<dbReference type="PANTHER" id="PTHR22847">
    <property type="entry name" value="WD40 REPEAT PROTEIN"/>
    <property type="match status" value="1"/>
</dbReference>
<dbReference type="Pfam" id="PF00400">
    <property type="entry name" value="WD40"/>
    <property type="match status" value="5"/>
</dbReference>
<feature type="region of interest" description="Disordered" evidence="4">
    <location>
        <begin position="89"/>
        <end position="112"/>
    </location>
</feature>
<evidence type="ECO:0000313" key="6">
    <source>
        <dbReference type="EMBL" id="TEB33490.1"/>
    </source>
</evidence>
<evidence type="ECO:0000256" key="2">
    <source>
        <dbReference type="ARBA" id="ARBA00022737"/>
    </source>
</evidence>
<gene>
    <name evidence="6" type="ORF">FA13DRAFT_157459</name>
</gene>
<dbReference type="PRINTS" id="PR00320">
    <property type="entry name" value="GPROTEINBRPT"/>
</dbReference>
<dbReference type="CDD" id="cd00200">
    <property type="entry name" value="WD40"/>
    <property type="match status" value="1"/>
</dbReference>